<dbReference type="KEGG" id="haer:DU502_10075"/>
<accession>A0A3M0DX47</accession>
<keyword evidence="1" id="KW-1133">Transmembrane helix</keyword>
<organism evidence="3 4">
    <name type="scientific">Haloplanus aerogenes</name>
    <dbReference type="NCBI Taxonomy" id="660522"/>
    <lineage>
        <taxon>Archaea</taxon>
        <taxon>Methanobacteriati</taxon>
        <taxon>Methanobacteriota</taxon>
        <taxon>Stenosarchaea group</taxon>
        <taxon>Halobacteria</taxon>
        <taxon>Halobacteriales</taxon>
        <taxon>Haloferacaceae</taxon>
        <taxon>Haloplanus</taxon>
    </lineage>
</organism>
<name>A0A3M0DX47_9EURY</name>
<reference evidence="3 4" key="1">
    <citation type="journal article" date="2015" name="Stand. Genomic Sci.">
        <title>Genomic Encyclopedia of Bacterial and Archaeal Type Strains, Phase III: the genomes of soil and plant-associated and newly described type strains.</title>
        <authorList>
            <person name="Whitman W.B."/>
            <person name="Woyke T."/>
            <person name="Klenk H.P."/>
            <person name="Zhou Y."/>
            <person name="Lilburn T.G."/>
            <person name="Beck B.J."/>
            <person name="De Vos P."/>
            <person name="Vandamme P."/>
            <person name="Eisen J.A."/>
            <person name="Garrity G."/>
            <person name="Hugenholtz P."/>
            <person name="Kyrpides N.C."/>
        </authorList>
    </citation>
    <scope>NUCLEOTIDE SEQUENCE [LARGE SCALE GENOMIC DNA]</scope>
    <source>
        <strain evidence="3 4">CGMCC 1.10124</strain>
    </source>
</reference>
<evidence type="ECO:0000313" key="2">
    <source>
        <dbReference type="EMBL" id="AZH25704.1"/>
    </source>
</evidence>
<feature type="transmembrane region" description="Helical" evidence="1">
    <location>
        <begin position="14"/>
        <end position="31"/>
    </location>
</feature>
<gene>
    <name evidence="3" type="ORF">ATH50_0528</name>
    <name evidence="2" type="ORF">DU502_10075</name>
</gene>
<evidence type="ECO:0000313" key="4">
    <source>
        <dbReference type="Proteomes" id="UP000277326"/>
    </source>
</evidence>
<dbReference type="RefSeq" id="WP_121919239.1">
    <property type="nucleotide sequence ID" value="NZ_CP034145.1"/>
</dbReference>
<keyword evidence="5" id="KW-1185">Reference proteome</keyword>
<reference evidence="3" key="3">
    <citation type="submission" date="2018-10" db="EMBL/GenBank/DDBJ databases">
        <authorList>
            <person name="Whitman W."/>
            <person name="Huntemann M."/>
            <person name="Clum A."/>
            <person name="Pillay M."/>
            <person name="Palaniappan K."/>
            <person name="Varghese N."/>
            <person name="Mikhailova N."/>
            <person name="Stamatis D."/>
            <person name="Reddy T."/>
            <person name="Daum C."/>
            <person name="Shapiro N."/>
            <person name="Ivanova N."/>
            <person name="Kyrpides N."/>
            <person name="Woyke T."/>
        </authorList>
    </citation>
    <scope>NUCLEOTIDE SEQUENCE</scope>
    <source>
        <strain evidence="3">CGMCC 1.10124</strain>
    </source>
</reference>
<protein>
    <submittedName>
        <fullName evidence="3">Uncharacterized protein</fullName>
    </submittedName>
</protein>
<dbReference type="EMBL" id="CP034145">
    <property type="protein sequence ID" value="AZH25704.1"/>
    <property type="molecule type" value="Genomic_DNA"/>
</dbReference>
<reference evidence="2 5" key="2">
    <citation type="submission" date="2018-07" db="EMBL/GenBank/DDBJ databases">
        <title>Genome sequences of Haloplanus aerogenes JCM 16430T.</title>
        <authorList>
            <person name="Kim Y.B."/>
            <person name="Roh S.W."/>
        </authorList>
    </citation>
    <scope>NUCLEOTIDE SEQUENCE [LARGE SCALE GENOMIC DNA]</scope>
    <source>
        <strain evidence="2 5">JCM 16430</strain>
    </source>
</reference>
<dbReference type="EMBL" id="REFS01000001">
    <property type="protein sequence ID" value="RMB25437.1"/>
    <property type="molecule type" value="Genomic_DNA"/>
</dbReference>
<proteinExistence type="predicted"/>
<dbReference type="AlphaFoldDB" id="A0A3M0DX47"/>
<dbReference type="GeneID" id="38471635"/>
<dbReference type="Proteomes" id="UP000277326">
    <property type="component" value="Unassembled WGS sequence"/>
</dbReference>
<dbReference type="Proteomes" id="UP000282007">
    <property type="component" value="Chromosome"/>
</dbReference>
<sequence>MGGTILPPIGFSELLGALFGVLIGQLLTIWWDRTKRRADERTRRQRTARAIAGELREISRDLERLDDDPDTQPDFSYPTAAYRSSIASGRFSLLDEAYQLDIAQMYERISQARDVQERFQQIRLRGDRSDREYRRQLRLQFNDYVKTLQNELPELIDRIETHSRERGGARWTVGQWSVEQLRRP</sequence>
<evidence type="ECO:0000313" key="3">
    <source>
        <dbReference type="EMBL" id="RMB25437.1"/>
    </source>
</evidence>
<keyword evidence="1" id="KW-0472">Membrane</keyword>
<evidence type="ECO:0000256" key="1">
    <source>
        <dbReference type="SAM" id="Phobius"/>
    </source>
</evidence>
<keyword evidence="1" id="KW-0812">Transmembrane</keyword>
<evidence type="ECO:0000313" key="5">
    <source>
        <dbReference type="Proteomes" id="UP000282007"/>
    </source>
</evidence>